<comment type="caution">
    <text evidence="3">The sequence shown here is derived from an EMBL/GenBank/DDBJ whole genome shotgun (WGS) entry which is preliminary data.</text>
</comment>
<dbReference type="GO" id="GO:0008080">
    <property type="term" value="F:N-acetyltransferase activity"/>
    <property type="evidence" value="ECO:0007669"/>
    <property type="project" value="InterPro"/>
</dbReference>
<dbReference type="PROSITE" id="PS51186">
    <property type="entry name" value="GNAT"/>
    <property type="match status" value="1"/>
</dbReference>
<dbReference type="Pfam" id="PF00583">
    <property type="entry name" value="Acetyltransf_1"/>
    <property type="match status" value="1"/>
</dbReference>
<dbReference type="PANTHER" id="PTHR13947:SF37">
    <property type="entry name" value="LD18367P"/>
    <property type="match status" value="1"/>
</dbReference>
<keyword evidence="1 3" id="KW-0808">Transferase</keyword>
<dbReference type="AlphaFoldDB" id="A0A7W8CTZ5"/>
<dbReference type="InterPro" id="IPR016181">
    <property type="entry name" value="Acyl_CoA_acyltransferase"/>
</dbReference>
<accession>A0A7W8CTZ5</accession>
<name>A0A7W8CTZ5_9BACL</name>
<evidence type="ECO:0000259" key="2">
    <source>
        <dbReference type="PROSITE" id="PS51186"/>
    </source>
</evidence>
<proteinExistence type="predicted"/>
<dbReference type="InterPro" id="IPR050769">
    <property type="entry name" value="NAT_camello-type"/>
</dbReference>
<evidence type="ECO:0000313" key="4">
    <source>
        <dbReference type="Proteomes" id="UP000525923"/>
    </source>
</evidence>
<dbReference type="Gene3D" id="3.40.630.30">
    <property type="match status" value="1"/>
</dbReference>
<organism evidence="3 4">
    <name type="scientific">Planococcus koreensis</name>
    <dbReference type="NCBI Taxonomy" id="112331"/>
    <lineage>
        <taxon>Bacteria</taxon>
        <taxon>Bacillati</taxon>
        <taxon>Bacillota</taxon>
        <taxon>Bacilli</taxon>
        <taxon>Bacillales</taxon>
        <taxon>Caryophanaceae</taxon>
        <taxon>Planococcus</taxon>
    </lineage>
</organism>
<dbReference type="Proteomes" id="UP000525923">
    <property type="component" value="Unassembled WGS sequence"/>
</dbReference>
<gene>
    <name evidence="3" type="ORF">HNQ44_003061</name>
</gene>
<reference evidence="3 4" key="1">
    <citation type="submission" date="2020-08" db="EMBL/GenBank/DDBJ databases">
        <title>Genomic Encyclopedia of Type Strains, Phase IV (KMG-IV): sequencing the most valuable type-strain genomes for metagenomic binning, comparative biology and taxonomic classification.</title>
        <authorList>
            <person name="Goeker M."/>
        </authorList>
    </citation>
    <scope>NUCLEOTIDE SEQUENCE [LARGE SCALE GENOMIC DNA]</scope>
    <source>
        <strain evidence="3 4">DSM 15895</strain>
    </source>
</reference>
<evidence type="ECO:0000313" key="3">
    <source>
        <dbReference type="EMBL" id="MBB5181596.1"/>
    </source>
</evidence>
<sequence length="154" mass="18056">MMKIQEEIQFQQITEEFENEARELVLKGLEERFGFIDPSYNPDLRNIIQSYTREGAVFLVGIYNRRVVCSGAISFETPNVGRVGRMSVLKEYRRAGIAKRMIHCLESWAIQYGYQQLVLETNNEWHNAIEFYKNRGYTLSFNDGQCSHFVKDLL</sequence>
<dbReference type="SUPFAM" id="SSF55729">
    <property type="entry name" value="Acyl-CoA N-acyltransferases (Nat)"/>
    <property type="match status" value="1"/>
</dbReference>
<feature type="domain" description="N-acetyltransferase" evidence="2">
    <location>
        <begin position="8"/>
        <end position="154"/>
    </location>
</feature>
<protein>
    <submittedName>
        <fullName evidence="3">GNAT superfamily N-acetyltransferase</fullName>
    </submittedName>
</protein>
<dbReference type="InterPro" id="IPR000182">
    <property type="entry name" value="GNAT_dom"/>
</dbReference>
<keyword evidence="4" id="KW-1185">Reference proteome</keyword>
<evidence type="ECO:0000256" key="1">
    <source>
        <dbReference type="ARBA" id="ARBA00022679"/>
    </source>
</evidence>
<dbReference type="PANTHER" id="PTHR13947">
    <property type="entry name" value="GNAT FAMILY N-ACETYLTRANSFERASE"/>
    <property type="match status" value="1"/>
</dbReference>
<dbReference type="EMBL" id="JACHHE010000010">
    <property type="protein sequence ID" value="MBB5181596.1"/>
    <property type="molecule type" value="Genomic_DNA"/>
</dbReference>
<dbReference type="CDD" id="cd04301">
    <property type="entry name" value="NAT_SF"/>
    <property type="match status" value="1"/>
</dbReference>